<evidence type="ECO:0000256" key="1">
    <source>
        <dbReference type="SAM" id="MobiDB-lite"/>
    </source>
</evidence>
<dbReference type="Pfam" id="PF24626">
    <property type="entry name" value="SH3_Tf2-1"/>
    <property type="match status" value="1"/>
</dbReference>
<dbReference type="PANTHER" id="PTHR35046">
    <property type="entry name" value="ZINC KNUCKLE (CCHC-TYPE) FAMILY PROTEIN"/>
    <property type="match status" value="1"/>
</dbReference>
<dbReference type="InterPro" id="IPR041577">
    <property type="entry name" value="RT_RNaseH_2"/>
</dbReference>
<dbReference type="EMBL" id="OIVN01006158">
    <property type="protein sequence ID" value="SPD26477.1"/>
    <property type="molecule type" value="Genomic_DNA"/>
</dbReference>
<sequence length="563" mass="63943">MLTKCQCLRTLVDDDVEYPVEGESLVARRALSAQVKEDDMEQQRENIFHTRCHINNKYKDEVLCDVVPMHAGHILLGRPWQFDRKAIHDGFKNRNMKDVFPNDVPSGLPPIRGIEHQIDFVPGATIPNRPAYRSNPEETKELQRQVEELLAKGHVRESMSPCAVPVLLVPKKDGTWRMCVDCRAINNITKCSFCLDKVVFLGFVVGAKGITVDEEKVKAIKEWPTPKSITEVRSFHGLASFYRRFVKDFSTLAAPLTEIVKKSVGFKWGSEQDRAFIEIKERLCGAPLLALPDFSKTFEIECDASGIGIGAVLMQEKRPIAYFSEKLNGAVLNYPTYDKELYALVRALETWQHYLWPKEFVIHTDHESLKHLKGQGKENIVADALSRRYALISTLNAKLLGFEYVKELYVNDDDFASVFAACEKAAFVNERTSLDGQKKAEMVKKLHESVRQHIEKKNEQYANKANKGRRQVIFQPGDWVWVHMRKERFPARRRSKLHPRGDGPFQVLERINDNAYKLDLPGPAAPRENLPCVLSSLLPQGHARVSLAPPPSRNHKLGGLLAG</sequence>
<evidence type="ECO:0000259" key="2">
    <source>
        <dbReference type="Pfam" id="PF17919"/>
    </source>
</evidence>
<dbReference type="Pfam" id="PF17919">
    <property type="entry name" value="RT_RNaseH_2"/>
    <property type="match status" value="1"/>
</dbReference>
<evidence type="ECO:0000259" key="3">
    <source>
        <dbReference type="Pfam" id="PF24626"/>
    </source>
</evidence>
<reference evidence="4" key="1">
    <citation type="submission" date="2018-02" db="EMBL/GenBank/DDBJ databases">
        <authorList>
            <person name="Cohen D.B."/>
            <person name="Kent A.D."/>
        </authorList>
    </citation>
    <scope>NUCLEOTIDE SEQUENCE</scope>
</reference>
<organism evidence="4">
    <name type="scientific">Fagus sylvatica</name>
    <name type="common">Beechnut</name>
    <dbReference type="NCBI Taxonomy" id="28930"/>
    <lineage>
        <taxon>Eukaryota</taxon>
        <taxon>Viridiplantae</taxon>
        <taxon>Streptophyta</taxon>
        <taxon>Embryophyta</taxon>
        <taxon>Tracheophyta</taxon>
        <taxon>Spermatophyta</taxon>
        <taxon>Magnoliopsida</taxon>
        <taxon>eudicotyledons</taxon>
        <taxon>Gunneridae</taxon>
        <taxon>Pentapetalae</taxon>
        <taxon>rosids</taxon>
        <taxon>fabids</taxon>
        <taxon>Fagales</taxon>
        <taxon>Fagaceae</taxon>
        <taxon>Fagus</taxon>
    </lineage>
</organism>
<feature type="domain" description="Reverse transcriptase/retrotransposon-derived protein RNase H-like" evidence="2">
    <location>
        <begin position="268"/>
        <end position="362"/>
    </location>
</feature>
<dbReference type="InterPro" id="IPR043128">
    <property type="entry name" value="Rev_trsase/Diguanyl_cyclase"/>
</dbReference>
<gene>
    <name evidence="4" type="ORF">FSB_LOCUS54359</name>
</gene>
<dbReference type="PANTHER" id="PTHR35046:SF9">
    <property type="entry name" value="RNA-DIRECTED DNA POLYMERASE"/>
    <property type="match status" value="1"/>
</dbReference>
<evidence type="ECO:0000313" key="4">
    <source>
        <dbReference type="EMBL" id="SPD26477.1"/>
    </source>
</evidence>
<dbReference type="Gene3D" id="3.30.70.270">
    <property type="match status" value="1"/>
</dbReference>
<proteinExistence type="predicted"/>
<protein>
    <submittedName>
        <fullName evidence="4">Uncharacterized protein</fullName>
    </submittedName>
</protein>
<dbReference type="FunFam" id="3.30.70.270:FF:000020">
    <property type="entry name" value="Transposon Tf2-6 polyprotein-like Protein"/>
    <property type="match status" value="1"/>
</dbReference>
<dbReference type="CDD" id="cd09274">
    <property type="entry name" value="RNase_HI_RT_Ty3"/>
    <property type="match status" value="1"/>
</dbReference>
<name>A0A2N9ILG7_FAGSY</name>
<feature type="region of interest" description="Disordered" evidence="1">
    <location>
        <begin position="544"/>
        <end position="563"/>
    </location>
</feature>
<dbReference type="InterPro" id="IPR043502">
    <property type="entry name" value="DNA/RNA_pol_sf"/>
</dbReference>
<accession>A0A2N9ILG7</accession>
<dbReference type="AlphaFoldDB" id="A0A2N9ILG7"/>
<dbReference type="Gene3D" id="3.10.10.10">
    <property type="entry name" value="HIV Type 1 Reverse Transcriptase, subunit A, domain 1"/>
    <property type="match status" value="1"/>
</dbReference>
<feature type="domain" description="Tf2-1-like SH3-like" evidence="3">
    <location>
        <begin position="477"/>
        <end position="522"/>
    </location>
</feature>
<dbReference type="SUPFAM" id="SSF56672">
    <property type="entry name" value="DNA/RNA polymerases"/>
    <property type="match status" value="1"/>
</dbReference>
<dbReference type="InterPro" id="IPR056924">
    <property type="entry name" value="SH3_Tf2-1"/>
</dbReference>
<dbReference type="Gene3D" id="3.10.20.370">
    <property type="match status" value="1"/>
</dbReference>